<accession>A0A7R8VMN7</accession>
<name>A0A7R8VMN7_TIMDO</name>
<feature type="compositionally biased region" description="Basic and acidic residues" evidence="1">
    <location>
        <begin position="1"/>
        <end position="17"/>
    </location>
</feature>
<dbReference type="AlphaFoldDB" id="A0A7R8VMN7"/>
<evidence type="ECO:0000313" key="2">
    <source>
        <dbReference type="EMBL" id="CAD7200280.1"/>
    </source>
</evidence>
<feature type="region of interest" description="Disordered" evidence="1">
    <location>
        <begin position="1"/>
        <end position="45"/>
    </location>
</feature>
<proteinExistence type="predicted"/>
<dbReference type="EMBL" id="OA567388">
    <property type="protein sequence ID" value="CAD7200280.1"/>
    <property type="molecule type" value="Genomic_DNA"/>
</dbReference>
<evidence type="ECO:0000256" key="1">
    <source>
        <dbReference type="SAM" id="MobiDB-lite"/>
    </source>
</evidence>
<protein>
    <submittedName>
        <fullName evidence="2">Uncharacterized protein</fullName>
    </submittedName>
</protein>
<gene>
    <name evidence="2" type="ORF">TDIB3V08_LOCUS6503</name>
</gene>
<sequence length="457" mass="51644">MEEVNPHLRGGRVENHLGKATPSSPDRDSNLDLPVLSSRAQHDKRVSQLRHRGGFTFKTDMGSTTDRNFFLKLNGCYLQACDALSRTPTESHELDMNIMHQKELEVFVSHRFPTSLSLTGSNSCVRHKSGTQPHSHKDIGAFLFVQRHTASLSQRHLCLSLRAAAHSLTLGAQNTEIPYTWKSRLPQIVAFGRMNVQLDLFITMKQTPQRSLLLEIIEEKHISLGHCGGQVSPWVTVEDKYLPGSLWRTSISLGHCGGQVSPWVTVWGRQVYLCITVWRRHIALGHCGGYDHIPLGYSVWEARLALGYSVWEARIPLGYSVWEARLALGYSVWEARLSLGYSVWEARLALGYSVWEARLALGYSVWEARLSLGYSVWEARLALGYSVWEARLALGYSVWEARLSLGYSVWEARLALGYSVWEARLALGYSVWEARLSLGYSVWEARLALGYSVWGRI</sequence>
<reference evidence="2" key="1">
    <citation type="submission" date="2020-11" db="EMBL/GenBank/DDBJ databases">
        <authorList>
            <person name="Tran Van P."/>
        </authorList>
    </citation>
    <scope>NUCLEOTIDE SEQUENCE</scope>
</reference>
<organism evidence="2">
    <name type="scientific">Timema douglasi</name>
    <name type="common">Walking stick</name>
    <dbReference type="NCBI Taxonomy" id="61478"/>
    <lineage>
        <taxon>Eukaryota</taxon>
        <taxon>Metazoa</taxon>
        <taxon>Ecdysozoa</taxon>
        <taxon>Arthropoda</taxon>
        <taxon>Hexapoda</taxon>
        <taxon>Insecta</taxon>
        <taxon>Pterygota</taxon>
        <taxon>Neoptera</taxon>
        <taxon>Polyneoptera</taxon>
        <taxon>Phasmatodea</taxon>
        <taxon>Timematodea</taxon>
        <taxon>Timematoidea</taxon>
        <taxon>Timematidae</taxon>
        <taxon>Timema</taxon>
    </lineage>
</organism>